<dbReference type="Gene3D" id="3.30.470.10">
    <property type="match status" value="1"/>
</dbReference>
<reference evidence="3" key="1">
    <citation type="submission" date="2022-03" db="EMBL/GenBank/DDBJ databases">
        <title>The complete genome sequence of a Methyloterrigena soli.</title>
        <authorList>
            <person name="Zi Z."/>
        </authorList>
    </citation>
    <scope>NUCLEOTIDE SEQUENCE</scope>
    <source>
        <strain evidence="3">M48</strain>
    </source>
</reference>
<dbReference type="InterPro" id="IPR015890">
    <property type="entry name" value="Chorismate_C"/>
</dbReference>
<keyword evidence="3" id="KW-0032">Aminotransferase</keyword>
<dbReference type="InterPro" id="IPR001544">
    <property type="entry name" value="Aminotrans_IV"/>
</dbReference>
<dbReference type="InterPro" id="IPR005802">
    <property type="entry name" value="ADC_synth_comp_1"/>
</dbReference>
<dbReference type="InterPro" id="IPR043131">
    <property type="entry name" value="BCAT-like_N"/>
</dbReference>
<dbReference type="RefSeq" id="WP_281736575.1">
    <property type="nucleotide sequence ID" value="NZ_JAKETQ010000002.1"/>
</dbReference>
<dbReference type="PRINTS" id="PR00095">
    <property type="entry name" value="ANTSNTHASEI"/>
</dbReference>
<dbReference type="Pfam" id="PF01063">
    <property type="entry name" value="Aminotran_4"/>
    <property type="match status" value="1"/>
</dbReference>
<dbReference type="Gene3D" id="3.20.10.10">
    <property type="entry name" value="D-amino Acid Aminotransferase, subunit A, domain 2"/>
    <property type="match status" value="1"/>
</dbReference>
<organism evidence="3 4">
    <name type="scientific">Paradevosia shaoguanensis</name>
    <dbReference type="NCBI Taxonomy" id="1335043"/>
    <lineage>
        <taxon>Bacteria</taxon>
        <taxon>Pseudomonadati</taxon>
        <taxon>Pseudomonadota</taxon>
        <taxon>Alphaproteobacteria</taxon>
        <taxon>Hyphomicrobiales</taxon>
        <taxon>Devosiaceae</taxon>
        <taxon>Paradevosia</taxon>
    </lineage>
</organism>
<dbReference type="Pfam" id="PF00425">
    <property type="entry name" value="Chorismate_bind"/>
    <property type="match status" value="1"/>
</dbReference>
<evidence type="ECO:0000256" key="1">
    <source>
        <dbReference type="ARBA" id="ARBA00014472"/>
    </source>
</evidence>
<keyword evidence="4" id="KW-1185">Reference proteome</keyword>
<keyword evidence="3" id="KW-0808">Transferase</keyword>
<dbReference type="SUPFAM" id="SSF56752">
    <property type="entry name" value="D-aminoacid aminotransferase-like PLP-dependent enzymes"/>
    <property type="match status" value="1"/>
</dbReference>
<sequence length="600" mass="64778">MLTPGTILLDDARPQGAASSLLFSAPRDVLVAYTAAEAQAALTRLETARREGLWSAGYFAYELGYLFEERLHHLLPTCSSSPLLWLGLYDGPAEVDSRVWLAEAGAGGIARVEDIVPERSFADYRPAFDRVKEHIAAGDTYQINLTFKTRFSYVDDATTLYGQLRQRQPVAFGALIDCGDHQVLSLSPELFIQNRKGQLSARPMKGTMARGRTLAEDEAQRRALAADIKNRAENLMIVDLLRNDLARVAEMGSVNVTDLFTVETYRSLHQLTSGITAQLREELGFSEVLAALFPCGSITGAPKISAMEIIAANETGPRGVYTGAIGYVAPDGDFCLSVAIRTLVLDGKGSGEIGVGGGVVADSQAEAEYEEALLKLKFLALGEPPALIETILWQPGSGFALLERHLVRLAESASYFGIPLSDNAALTALEEAASGYESDMRVRLLLDADGTLSISATALPPPVPTPRSFRFVLAEERVNSANPLLFHKTTARAFLDDPRKVAAEKLGVDEVVFLNERGELTEGSITSLFLERQGVLLTPALDCGLLPGTLRAELLAQGKAREAVLTPEDLRTADAIFLGNSVRGLMPAQWLGTAQPIEMT</sequence>
<dbReference type="NCBIfam" id="TIGR00553">
    <property type="entry name" value="pabB"/>
    <property type="match status" value="1"/>
</dbReference>
<name>A0AA41QPU3_9HYPH</name>
<dbReference type="EMBL" id="JALAZD010000002">
    <property type="protein sequence ID" value="MCI0128393.1"/>
    <property type="molecule type" value="Genomic_DNA"/>
</dbReference>
<dbReference type="NCBIfam" id="NF005729">
    <property type="entry name" value="PRK07546.1-3"/>
    <property type="match status" value="1"/>
</dbReference>
<feature type="domain" description="Chorismate-utilising enzyme C-terminal" evidence="2">
    <location>
        <begin position="122"/>
        <end position="375"/>
    </location>
</feature>
<dbReference type="InterPro" id="IPR019999">
    <property type="entry name" value="Anth_synth_I-like"/>
</dbReference>
<proteinExistence type="predicted"/>
<evidence type="ECO:0000313" key="4">
    <source>
        <dbReference type="Proteomes" id="UP001156140"/>
    </source>
</evidence>
<dbReference type="InterPro" id="IPR036038">
    <property type="entry name" value="Aminotransferase-like"/>
</dbReference>
<dbReference type="SUPFAM" id="SSF56322">
    <property type="entry name" value="ADC synthase"/>
    <property type="match status" value="1"/>
</dbReference>
<dbReference type="Gene3D" id="3.60.120.10">
    <property type="entry name" value="Anthranilate synthase"/>
    <property type="match status" value="1"/>
</dbReference>
<evidence type="ECO:0000313" key="3">
    <source>
        <dbReference type="EMBL" id="MCI0128393.1"/>
    </source>
</evidence>
<dbReference type="GO" id="GO:0000162">
    <property type="term" value="P:L-tryptophan biosynthetic process"/>
    <property type="evidence" value="ECO:0007669"/>
    <property type="project" value="TreeGrafter"/>
</dbReference>
<protein>
    <recommendedName>
        <fullName evidence="1">Probable branched-chain-amino-acid aminotransferase</fullName>
    </recommendedName>
</protein>
<dbReference type="AlphaFoldDB" id="A0AA41QPU3"/>
<dbReference type="NCBIfam" id="NF005698">
    <property type="entry name" value="PRK07508.1"/>
    <property type="match status" value="1"/>
</dbReference>
<dbReference type="PANTHER" id="PTHR11236">
    <property type="entry name" value="AMINOBENZOATE/ANTHRANILATE SYNTHASE"/>
    <property type="match status" value="1"/>
</dbReference>
<dbReference type="GO" id="GO:0046820">
    <property type="term" value="F:4-amino-4-deoxychorismate synthase activity"/>
    <property type="evidence" value="ECO:0007669"/>
    <property type="project" value="TreeGrafter"/>
</dbReference>
<dbReference type="GO" id="GO:0009396">
    <property type="term" value="P:folic acid-containing compound biosynthetic process"/>
    <property type="evidence" value="ECO:0007669"/>
    <property type="project" value="InterPro"/>
</dbReference>
<comment type="caution">
    <text evidence="3">The sequence shown here is derived from an EMBL/GenBank/DDBJ whole genome shotgun (WGS) entry which is preliminary data.</text>
</comment>
<gene>
    <name evidence="3" type="ORF">ML536_16300</name>
</gene>
<dbReference type="InterPro" id="IPR005801">
    <property type="entry name" value="ADC_synthase"/>
</dbReference>
<evidence type="ECO:0000259" key="2">
    <source>
        <dbReference type="Pfam" id="PF00425"/>
    </source>
</evidence>
<accession>A0AA41QPU3</accession>
<dbReference type="PANTHER" id="PTHR11236:SF50">
    <property type="entry name" value="AMINODEOXYCHORISMATE SYNTHASE COMPONENT 1"/>
    <property type="match status" value="1"/>
</dbReference>
<dbReference type="Proteomes" id="UP001156140">
    <property type="component" value="Unassembled WGS sequence"/>
</dbReference>
<dbReference type="InterPro" id="IPR043132">
    <property type="entry name" value="BCAT-like_C"/>
</dbReference>